<dbReference type="AlphaFoldDB" id="A0ABD6BQ96"/>
<comment type="caution">
    <text evidence="1">The sequence shown here is derived from an EMBL/GenBank/DDBJ whole genome shotgun (WGS) entry which is preliminary data.</text>
</comment>
<keyword evidence="2" id="KW-1185">Reference proteome</keyword>
<accession>A0ABD6BQ96</accession>
<reference evidence="1 2" key="1">
    <citation type="journal article" date="2019" name="Int. J. Syst. Evol. Microbiol.">
        <title>The Global Catalogue of Microorganisms (GCM) 10K type strain sequencing project: providing services to taxonomists for standard genome sequencing and annotation.</title>
        <authorList>
            <consortium name="The Broad Institute Genomics Platform"/>
            <consortium name="The Broad Institute Genome Sequencing Center for Infectious Disease"/>
            <person name="Wu L."/>
            <person name="Ma J."/>
        </authorList>
    </citation>
    <scope>NUCLEOTIDE SEQUENCE [LARGE SCALE GENOMIC DNA]</scope>
    <source>
        <strain evidence="1 2">CGMCC 1.12859</strain>
    </source>
</reference>
<dbReference type="RefSeq" id="WP_267646759.1">
    <property type="nucleotide sequence ID" value="NZ_JANHGR010000001.1"/>
</dbReference>
<evidence type="ECO:0000313" key="2">
    <source>
        <dbReference type="Proteomes" id="UP001597139"/>
    </source>
</evidence>
<gene>
    <name evidence="1" type="ORF">ACFSAU_04750</name>
</gene>
<dbReference type="Proteomes" id="UP001597139">
    <property type="component" value="Unassembled WGS sequence"/>
</dbReference>
<name>A0ABD6BQ96_9EURY</name>
<evidence type="ECO:0000313" key="1">
    <source>
        <dbReference type="EMBL" id="MFD1566794.1"/>
    </source>
</evidence>
<sequence length="47" mass="5155">MLVLHFGVVHEDDCPELSTTRDWVAIDDLPDGSLTDLDVQRCAVCGP</sequence>
<organism evidence="1 2">
    <name type="scientific">Halolamina litorea</name>
    <dbReference type="NCBI Taxonomy" id="1515593"/>
    <lineage>
        <taxon>Archaea</taxon>
        <taxon>Methanobacteriati</taxon>
        <taxon>Methanobacteriota</taxon>
        <taxon>Stenosarchaea group</taxon>
        <taxon>Halobacteria</taxon>
        <taxon>Halobacteriales</taxon>
        <taxon>Haloferacaceae</taxon>
    </lineage>
</organism>
<proteinExistence type="predicted"/>
<dbReference type="EMBL" id="JBHUCZ010000002">
    <property type="protein sequence ID" value="MFD1566794.1"/>
    <property type="molecule type" value="Genomic_DNA"/>
</dbReference>
<protein>
    <submittedName>
        <fullName evidence="1">Uncharacterized protein</fullName>
    </submittedName>
</protein>